<feature type="non-terminal residue" evidence="7">
    <location>
        <position position="1"/>
    </location>
</feature>
<evidence type="ECO:0000256" key="3">
    <source>
        <dbReference type="ARBA" id="ARBA00022989"/>
    </source>
</evidence>
<feature type="transmembrane region" description="Helical" evidence="5">
    <location>
        <begin position="34"/>
        <end position="52"/>
    </location>
</feature>
<protein>
    <recommendedName>
        <fullName evidence="6">Ion transport domain-containing protein</fullName>
    </recommendedName>
</protein>
<keyword evidence="4 5" id="KW-0472">Membrane</keyword>
<dbReference type="Proteomes" id="UP000663844">
    <property type="component" value="Unassembled WGS sequence"/>
</dbReference>
<sequence length="101" mass="11902">IFLVLFLGLFSSVLLIDFLPLNIHYGQQSNTKNLPLPITEIILHVCVWTLIMEELRLFILMEYHKYISDMWNLINVAAIILYLIAFITRFIPNETFFIISK</sequence>
<keyword evidence="2 5" id="KW-0812">Transmembrane</keyword>
<keyword evidence="3 5" id="KW-1133">Transmembrane helix</keyword>
<evidence type="ECO:0000313" key="7">
    <source>
        <dbReference type="EMBL" id="CAF4349309.1"/>
    </source>
</evidence>
<dbReference type="GO" id="GO:0005216">
    <property type="term" value="F:monoatomic ion channel activity"/>
    <property type="evidence" value="ECO:0007669"/>
    <property type="project" value="InterPro"/>
</dbReference>
<dbReference type="EMBL" id="CAJOAZ010020752">
    <property type="protein sequence ID" value="CAF4349309.1"/>
    <property type="molecule type" value="Genomic_DNA"/>
</dbReference>
<evidence type="ECO:0000256" key="2">
    <source>
        <dbReference type="ARBA" id="ARBA00022692"/>
    </source>
</evidence>
<dbReference type="Pfam" id="PF00520">
    <property type="entry name" value="Ion_trans"/>
    <property type="match status" value="1"/>
</dbReference>
<evidence type="ECO:0000259" key="6">
    <source>
        <dbReference type="Pfam" id="PF00520"/>
    </source>
</evidence>
<evidence type="ECO:0000256" key="1">
    <source>
        <dbReference type="ARBA" id="ARBA00004141"/>
    </source>
</evidence>
<gene>
    <name evidence="7" type="ORF">OXD698_LOCUS48681</name>
</gene>
<dbReference type="AlphaFoldDB" id="A0A820L280"/>
<evidence type="ECO:0000256" key="4">
    <source>
        <dbReference type="ARBA" id="ARBA00023136"/>
    </source>
</evidence>
<reference evidence="7" key="1">
    <citation type="submission" date="2021-02" db="EMBL/GenBank/DDBJ databases">
        <authorList>
            <person name="Nowell W R."/>
        </authorList>
    </citation>
    <scope>NUCLEOTIDE SEQUENCE</scope>
</reference>
<organism evidence="7 8">
    <name type="scientific">Adineta steineri</name>
    <dbReference type="NCBI Taxonomy" id="433720"/>
    <lineage>
        <taxon>Eukaryota</taxon>
        <taxon>Metazoa</taxon>
        <taxon>Spiralia</taxon>
        <taxon>Gnathifera</taxon>
        <taxon>Rotifera</taxon>
        <taxon>Eurotatoria</taxon>
        <taxon>Bdelloidea</taxon>
        <taxon>Adinetida</taxon>
        <taxon>Adinetidae</taxon>
        <taxon>Adineta</taxon>
    </lineage>
</organism>
<proteinExistence type="predicted"/>
<feature type="domain" description="Ion transport" evidence="6">
    <location>
        <begin position="13"/>
        <end position="88"/>
    </location>
</feature>
<comment type="caution">
    <text evidence="7">The sequence shown here is derived from an EMBL/GenBank/DDBJ whole genome shotgun (WGS) entry which is preliminary data.</text>
</comment>
<name>A0A820L280_9BILA</name>
<evidence type="ECO:0000313" key="8">
    <source>
        <dbReference type="Proteomes" id="UP000663844"/>
    </source>
</evidence>
<dbReference type="InterPro" id="IPR005821">
    <property type="entry name" value="Ion_trans_dom"/>
</dbReference>
<dbReference type="GO" id="GO:0016020">
    <property type="term" value="C:membrane"/>
    <property type="evidence" value="ECO:0007669"/>
    <property type="project" value="UniProtKB-SubCell"/>
</dbReference>
<feature type="transmembrane region" description="Helical" evidence="5">
    <location>
        <begin position="73"/>
        <end position="91"/>
    </location>
</feature>
<accession>A0A820L280</accession>
<comment type="subcellular location">
    <subcellularLocation>
        <location evidence="1">Membrane</location>
        <topology evidence="1">Multi-pass membrane protein</topology>
    </subcellularLocation>
</comment>
<evidence type="ECO:0000256" key="5">
    <source>
        <dbReference type="SAM" id="Phobius"/>
    </source>
</evidence>